<dbReference type="EMBL" id="CAJVAS010000035">
    <property type="protein sequence ID" value="CAG7646630.1"/>
    <property type="molecule type" value="Genomic_DNA"/>
</dbReference>
<dbReference type="AlphaFoldDB" id="A0A916K8P1"/>
<proteinExistence type="predicted"/>
<keyword evidence="2" id="KW-1185">Reference proteome</keyword>
<gene>
    <name evidence="1" type="ORF">PAESOLCIP111_05207</name>
</gene>
<reference evidence="1" key="1">
    <citation type="submission" date="2021-06" db="EMBL/GenBank/DDBJ databases">
        <authorList>
            <person name="Criscuolo A."/>
        </authorList>
    </citation>
    <scope>NUCLEOTIDE SEQUENCE</scope>
    <source>
        <strain evidence="1">CIP111600</strain>
    </source>
</reference>
<accession>A0A916K8P1</accession>
<sequence length="396" mass="45212">MDANLHQKKQPTLAILTYADKTRIFRGNQKNFVDLIRTGEEHDVRVYVMTTTDFKVNGNHAVGYTYNPSSKRWDKKLFPLPNIIYNRIPYRKFELQPEVQQIIQSCMRNSQIQFFNPSFFNKWTLFEWLNQSKQTQPFIPATEQMTNANALGDLLKSHSSLYLKPIRGKAGKGIMKVSLTEKSKMRLYELSIQDKTKSHISRYADIHKLWAQIRDLTGSKEYIVQQGISLASYKDRPFDLRVLVQKNGNGEWSIAGVGARLAGKMSITTHVPRGGSIDDPLKLLSASFGTQGSKRIISKAKQAALTIARQIEKASGHTLGEMSMDLGVDNNKNIWFFEANSKPMKFDEPQIRKKSLENLIRYSLFLSDMKQKSIARKSAIVKKAVRHSKKPARVGR</sequence>
<evidence type="ECO:0008006" key="3">
    <source>
        <dbReference type="Google" id="ProtNLM"/>
    </source>
</evidence>
<evidence type="ECO:0000313" key="1">
    <source>
        <dbReference type="EMBL" id="CAG7646630.1"/>
    </source>
</evidence>
<comment type="caution">
    <text evidence="1">The sequence shown here is derived from an EMBL/GenBank/DDBJ whole genome shotgun (WGS) entry which is preliminary data.</text>
</comment>
<name>A0A916K8P1_9BACL</name>
<evidence type="ECO:0000313" key="2">
    <source>
        <dbReference type="Proteomes" id="UP000693672"/>
    </source>
</evidence>
<dbReference type="Pfam" id="PF14398">
    <property type="entry name" value="ATPgrasp_YheCD"/>
    <property type="match status" value="1"/>
</dbReference>
<dbReference type="Proteomes" id="UP000693672">
    <property type="component" value="Unassembled WGS sequence"/>
</dbReference>
<organism evidence="1 2">
    <name type="scientific">Paenibacillus solanacearum</name>
    <dbReference type="NCBI Taxonomy" id="2048548"/>
    <lineage>
        <taxon>Bacteria</taxon>
        <taxon>Bacillati</taxon>
        <taxon>Bacillota</taxon>
        <taxon>Bacilli</taxon>
        <taxon>Bacillales</taxon>
        <taxon>Paenibacillaceae</taxon>
        <taxon>Paenibacillus</taxon>
    </lineage>
</organism>
<dbReference type="InterPro" id="IPR026838">
    <property type="entry name" value="YheC/D"/>
</dbReference>
<dbReference type="RefSeq" id="WP_218094929.1">
    <property type="nucleotide sequence ID" value="NZ_CAJVAS010000035.1"/>
</dbReference>
<protein>
    <recommendedName>
        <fullName evidence="3">Endospore coat-associated protein</fullName>
    </recommendedName>
</protein>